<evidence type="ECO:0000256" key="3">
    <source>
        <dbReference type="SAM" id="Coils"/>
    </source>
</evidence>
<gene>
    <name evidence="7" type="ORF">PSQ40_07600</name>
</gene>
<feature type="coiled-coil region" evidence="3">
    <location>
        <begin position="206"/>
        <end position="233"/>
    </location>
</feature>
<comment type="catalytic activity">
    <reaction evidence="2">
        <text>2 GTP = 3',3'-c-di-GMP + 2 diphosphate</text>
        <dbReference type="Rhea" id="RHEA:24898"/>
        <dbReference type="ChEBI" id="CHEBI:33019"/>
        <dbReference type="ChEBI" id="CHEBI:37565"/>
        <dbReference type="ChEBI" id="CHEBI:58805"/>
        <dbReference type="EC" id="2.7.7.65"/>
    </reaction>
</comment>
<dbReference type="InterPro" id="IPR043128">
    <property type="entry name" value="Rev_trsase/Diguanyl_cyclase"/>
</dbReference>
<protein>
    <recommendedName>
        <fullName evidence="1">diguanylate cyclase</fullName>
        <ecNumber evidence="1">2.7.7.65</ecNumber>
    </recommendedName>
</protein>
<keyword evidence="3" id="KW-0175">Coiled coil</keyword>
<keyword evidence="7" id="KW-0808">Transferase</keyword>
<keyword evidence="7" id="KW-0548">Nucleotidyltransferase</keyword>
<keyword evidence="5" id="KW-1133">Transmembrane helix</keyword>
<comment type="caution">
    <text evidence="7">The sequence shown here is derived from an EMBL/GenBank/DDBJ whole genome shotgun (WGS) entry which is preliminary data.</text>
</comment>
<name>A0ABT5MWZ3_9BURK</name>
<dbReference type="Gene3D" id="3.30.70.270">
    <property type="match status" value="1"/>
</dbReference>
<feature type="transmembrane region" description="Helical" evidence="5">
    <location>
        <begin position="45"/>
        <end position="68"/>
    </location>
</feature>
<feature type="domain" description="GGDEF" evidence="6">
    <location>
        <begin position="525"/>
        <end position="662"/>
    </location>
</feature>
<evidence type="ECO:0000313" key="8">
    <source>
        <dbReference type="Proteomes" id="UP001528673"/>
    </source>
</evidence>
<keyword evidence="5" id="KW-0812">Transmembrane</keyword>
<feature type="compositionally biased region" description="Low complexity" evidence="4">
    <location>
        <begin position="663"/>
        <end position="672"/>
    </location>
</feature>
<dbReference type="NCBIfam" id="TIGR00254">
    <property type="entry name" value="GGDEF"/>
    <property type="match status" value="1"/>
</dbReference>
<dbReference type="SUPFAM" id="SSF55073">
    <property type="entry name" value="Nucleotide cyclase"/>
    <property type="match status" value="1"/>
</dbReference>
<dbReference type="InterPro" id="IPR000160">
    <property type="entry name" value="GGDEF_dom"/>
</dbReference>
<dbReference type="Pfam" id="PF00990">
    <property type="entry name" value="GGDEF"/>
    <property type="match status" value="1"/>
</dbReference>
<evidence type="ECO:0000256" key="5">
    <source>
        <dbReference type="SAM" id="Phobius"/>
    </source>
</evidence>
<dbReference type="SUPFAM" id="SSF55785">
    <property type="entry name" value="PYP-like sensor domain (PAS domain)"/>
    <property type="match status" value="2"/>
</dbReference>
<evidence type="ECO:0000313" key="7">
    <source>
        <dbReference type="EMBL" id="MDD0838430.1"/>
    </source>
</evidence>
<dbReference type="InterPro" id="IPR029787">
    <property type="entry name" value="Nucleotide_cyclase"/>
</dbReference>
<sequence>MPQPSSSTATPPAWWPSTALVLGSALSQAALALAGWQLIMAGQPVLSAVCALALVSLLVGTLSAWSALQQSLQTAHQLRAERDEARAAREQLQGALRCFPDALALFDAEDRLIIASDRYREMNPTIAPLLQPGVPFEHIIRTAAQAGEILEAIGHEDAWVKQRLAEHRTPRQDFLQALSENRWVRINECRTPDGGLIGLRTDVTDFVRQQQALQEARSDAQQARRLLVRALDALPVALEIFDEQDRLVIYNRALQRMFSHIDYPASVGRAFADMAAESLRHQVVLEAIGQEDAWLARRLEERQRLVNRTFLQAFSGERWVQAFETRTPENYIVAVRLDVSDMVKQRHALEAAQREGLRNRQLLMDAIEALPEGLAVYDADDKLLLCNTQYRQMYKDLSPLLQPGRSFEELNRYSQEQHHYADRPGQGPDWAALRLASHRQPGAALLVPMHDGRWYRVHERQTAERMTVGVHVDVTELVQKEQQLASANERLATLSVTDGLTGIHNRRSFDDAMAREWMRCQRHQLPLALLLVDIDHFKLYNDHYGHLAGDDCLRRVAQVLVGDVRRSGEIVARYGGEEFVILLPGSTEDGAREVAQRCLERMRTENIPHVASLTSSRLTMSIGAAACLPDAKSQPHALINAADAALYQAKQTGRARYVLASSLPPASDASNPPNWPPPPPHVAATPAS</sequence>
<keyword evidence="8" id="KW-1185">Reference proteome</keyword>
<dbReference type="Gene3D" id="3.30.450.20">
    <property type="entry name" value="PAS domain"/>
    <property type="match status" value="3"/>
</dbReference>
<evidence type="ECO:0000256" key="2">
    <source>
        <dbReference type="ARBA" id="ARBA00034247"/>
    </source>
</evidence>
<dbReference type="InterPro" id="IPR050469">
    <property type="entry name" value="Diguanylate_Cyclase"/>
</dbReference>
<dbReference type="PANTHER" id="PTHR45138:SF9">
    <property type="entry name" value="DIGUANYLATE CYCLASE DGCM-RELATED"/>
    <property type="match status" value="1"/>
</dbReference>
<dbReference type="RefSeq" id="WP_273950267.1">
    <property type="nucleotide sequence ID" value="NZ_JAQSIP010000003.1"/>
</dbReference>
<dbReference type="PROSITE" id="PS50887">
    <property type="entry name" value="GGDEF"/>
    <property type="match status" value="1"/>
</dbReference>
<dbReference type="CDD" id="cd01949">
    <property type="entry name" value="GGDEF"/>
    <property type="match status" value="1"/>
</dbReference>
<dbReference type="EMBL" id="JAQSIP010000003">
    <property type="protein sequence ID" value="MDD0838430.1"/>
    <property type="molecule type" value="Genomic_DNA"/>
</dbReference>
<dbReference type="GO" id="GO:0052621">
    <property type="term" value="F:diguanylate cyclase activity"/>
    <property type="evidence" value="ECO:0007669"/>
    <property type="project" value="UniProtKB-EC"/>
</dbReference>
<keyword evidence="5" id="KW-0472">Membrane</keyword>
<organism evidence="7 8">
    <name type="scientific">Curvibacter cyanobacteriorum</name>
    <dbReference type="NCBI Taxonomy" id="3026422"/>
    <lineage>
        <taxon>Bacteria</taxon>
        <taxon>Pseudomonadati</taxon>
        <taxon>Pseudomonadota</taxon>
        <taxon>Betaproteobacteria</taxon>
        <taxon>Burkholderiales</taxon>
        <taxon>Comamonadaceae</taxon>
        <taxon>Curvibacter</taxon>
    </lineage>
</organism>
<dbReference type="Pfam" id="PF12860">
    <property type="entry name" value="PAS_7"/>
    <property type="match status" value="3"/>
</dbReference>
<feature type="coiled-coil region" evidence="3">
    <location>
        <begin position="68"/>
        <end position="95"/>
    </location>
</feature>
<dbReference type="EC" id="2.7.7.65" evidence="1"/>
<accession>A0ABT5MWZ3</accession>
<evidence type="ECO:0000259" key="6">
    <source>
        <dbReference type="PROSITE" id="PS50887"/>
    </source>
</evidence>
<dbReference type="InterPro" id="IPR035965">
    <property type="entry name" value="PAS-like_dom_sf"/>
</dbReference>
<evidence type="ECO:0000256" key="1">
    <source>
        <dbReference type="ARBA" id="ARBA00012528"/>
    </source>
</evidence>
<dbReference type="SMART" id="SM00267">
    <property type="entry name" value="GGDEF"/>
    <property type="match status" value="1"/>
</dbReference>
<dbReference type="PANTHER" id="PTHR45138">
    <property type="entry name" value="REGULATORY COMPONENTS OF SENSORY TRANSDUCTION SYSTEM"/>
    <property type="match status" value="1"/>
</dbReference>
<evidence type="ECO:0000256" key="4">
    <source>
        <dbReference type="SAM" id="MobiDB-lite"/>
    </source>
</evidence>
<reference evidence="7 8" key="1">
    <citation type="submission" date="2023-02" db="EMBL/GenBank/DDBJ databases">
        <title>Bacterial whole genomic sequence of Curvibacter sp. HBC61.</title>
        <authorList>
            <person name="Le V."/>
            <person name="Ko S.-R."/>
            <person name="Ahn C.-Y."/>
            <person name="Oh H.-M."/>
        </authorList>
    </citation>
    <scope>NUCLEOTIDE SEQUENCE [LARGE SCALE GENOMIC DNA]</scope>
    <source>
        <strain evidence="7 8">HBC61</strain>
    </source>
</reference>
<dbReference type="Proteomes" id="UP001528673">
    <property type="component" value="Unassembled WGS sequence"/>
</dbReference>
<proteinExistence type="predicted"/>
<feature type="region of interest" description="Disordered" evidence="4">
    <location>
        <begin position="663"/>
        <end position="688"/>
    </location>
</feature>
<feature type="transmembrane region" description="Helical" evidence="5">
    <location>
        <begin position="12"/>
        <end position="33"/>
    </location>
</feature>